<organism evidence="1 2">
    <name type="scientific">Mycena indigotica</name>
    <dbReference type="NCBI Taxonomy" id="2126181"/>
    <lineage>
        <taxon>Eukaryota</taxon>
        <taxon>Fungi</taxon>
        <taxon>Dikarya</taxon>
        <taxon>Basidiomycota</taxon>
        <taxon>Agaricomycotina</taxon>
        <taxon>Agaricomycetes</taxon>
        <taxon>Agaricomycetidae</taxon>
        <taxon>Agaricales</taxon>
        <taxon>Marasmiineae</taxon>
        <taxon>Mycenaceae</taxon>
        <taxon>Mycena</taxon>
    </lineage>
</organism>
<dbReference type="AlphaFoldDB" id="A0A8H6T2J9"/>
<evidence type="ECO:0000313" key="1">
    <source>
        <dbReference type="EMBL" id="KAF7309861.1"/>
    </source>
</evidence>
<dbReference type="OrthoDB" id="3269637at2759"/>
<reference evidence="1" key="1">
    <citation type="submission" date="2020-05" db="EMBL/GenBank/DDBJ databases">
        <title>Mycena genomes resolve the evolution of fungal bioluminescence.</title>
        <authorList>
            <person name="Tsai I.J."/>
        </authorList>
    </citation>
    <scope>NUCLEOTIDE SEQUENCE</scope>
    <source>
        <strain evidence="1">171206Taipei</strain>
    </source>
</reference>
<name>A0A8H6T2J9_9AGAR</name>
<comment type="caution">
    <text evidence="1">The sequence shown here is derived from an EMBL/GenBank/DDBJ whole genome shotgun (WGS) entry which is preliminary data.</text>
</comment>
<keyword evidence="2" id="KW-1185">Reference proteome</keyword>
<dbReference type="EMBL" id="JACAZF010000003">
    <property type="protein sequence ID" value="KAF7309861.1"/>
    <property type="molecule type" value="Genomic_DNA"/>
</dbReference>
<dbReference type="RefSeq" id="XP_037223311.1">
    <property type="nucleotide sequence ID" value="XM_037360426.1"/>
</dbReference>
<accession>A0A8H6T2J9</accession>
<proteinExistence type="predicted"/>
<gene>
    <name evidence="1" type="ORF">MIND_00358200</name>
</gene>
<dbReference type="GeneID" id="59342942"/>
<protein>
    <submittedName>
        <fullName evidence="1">ER-Golgi vesicle protein transport Sft2</fullName>
    </submittedName>
</protein>
<dbReference type="Proteomes" id="UP000636479">
    <property type="component" value="Unassembled WGS sequence"/>
</dbReference>
<sequence>MVPPSAHVLLVVDAVQLVIPVAVIHNVCFWPVKYLRYVGYCVAGALGVIQLGGEVVADDGVLEEEKLALSPSIKSPTPTLSTLRAQLTSRDGRCVFSSTQLPDIAFLAPNKTTDPTAANTLSVSPSIRALLNASKFGVIKTPNAILDSTDVRPAPPRSLPPEMRFPADARYHLHWLVEH</sequence>
<evidence type="ECO:0000313" key="2">
    <source>
        <dbReference type="Proteomes" id="UP000636479"/>
    </source>
</evidence>